<sequence>MQAPRHLATVFCLLFLICKSFAEHGHRLSSFEVPRRGTESRERRVLSEAGEAVGTSGTERQALVDLYYSTNGEGWTDSTGWLFGDPCMNEWHGVYCDEHGGVVAVQFQNNNMTGVLNESISDLFALQYLVLGGGQIGGAIPSSIGKLKNVTNFALFEHEFEGPIPASVGNMTNLEMFYGFKNRLNGSVPEFTNCEALSLAVLNTNNLSGELPSFASNPNLRTLELKGNNLTGRILPFTSNSKLQILNLANNQFSRNLPHFNSNPNLQTLHLYNNSLLGEIPDFSSNRNLQQLYLRNNNLNGSVPKFSSQFNLTELDVSKNNLSGPLPSFTSNPNLQELYVFGNSLSGNLFHDFSATPHLQYLLAHNNDFSGTLSPTLFDLKNITSVILSGNPNLKGTLPTTLSTPSLTNLVIEGCSFTGPLPTTITSPLSLFYLAGNSFSSSIPPLPPTIVDVSLAYNQITGSIPPSFFSHTPKLKTFDVRHNKIGGSMPTSLSNLTDLADLKLDLNDFSGDIPSAITTWPIFAANDTNTTVLFGNLWSFIASNNIIQPSFNSLRSSHSDPNHAYSCGGSEFVTPAILAAAAGAFFVVAASFTKKCESVLSLIGTYTRGREEVLSDASNIVNVGHACYKLVFAILLASIGLSTTYWNADSNFETQPTFLKLSVSLKTASNGFILPQLTVSTLLLLYFINWGWNLRFEGHDNINVHIEETAKEKKKRRSWRGSLKLFGIFAYTIILVVAFDFVYVFFVTTNPTINQSSKVLANTALSQFKSTLLNERWAAKASMKLINPKKRFNYLVFTMSVVMLLNALVVPSILILLLDERCFKYLLVQQEPHEANVPITYCKYTDATGAFTCPDTNKPNNGYGTDIYSTTFNYPWSLSDQCGSALIQAYSPVVILELLTSGFLQPALWWLCIDGGNSHEVKWAVLAIGVFVSELLPQIVSLVADDIDSRGVLGVVSVGVFAFVFIVGWGVTRFRGAVGCVVEEESTWFYLPSVDYLLEFFDYNVDEDRVFGRKNYTWPLLEWGCEVLMEKVGVIMDHLGFAKGNFDGGLKSVIDDFRLTEETFDEEKISKIEETETKKTVKYGRELPYTYANLVKNIALIFTFGLASSITAWIGCIGILFRWLALSFLAERHENKTGGKYERTDAQGIPLRSIVLVVVCNIGFFGTAATLARIFMDTFAADGGVWTPVFLVFMVLALWSQLMVLPYGGWLKALKVPIKSTATKPVENGGENNVKAEAISSPMQNNAAGGSGIRVEGKEVAMIEIKLQD</sequence>
<evidence type="ECO:0000256" key="1">
    <source>
        <dbReference type="ARBA" id="ARBA00004370"/>
    </source>
</evidence>
<evidence type="ECO:0000313" key="10">
    <source>
        <dbReference type="EMBL" id="GMH67509.1"/>
    </source>
</evidence>
<evidence type="ECO:0000313" key="11">
    <source>
        <dbReference type="Proteomes" id="UP001162640"/>
    </source>
</evidence>
<feature type="transmembrane region" description="Helical" evidence="8">
    <location>
        <begin position="1188"/>
        <end position="1210"/>
    </location>
</feature>
<keyword evidence="6 8" id="KW-0472">Membrane</keyword>
<dbReference type="PANTHER" id="PTHR48060:SF21">
    <property type="entry name" value="L DOMAIN-LIKE PROTEIN"/>
    <property type="match status" value="1"/>
</dbReference>
<feature type="transmembrane region" description="Helical" evidence="8">
    <location>
        <begin position="1098"/>
        <end position="1130"/>
    </location>
</feature>
<keyword evidence="2 8" id="KW-0812">Transmembrane</keyword>
<feature type="transmembrane region" description="Helical" evidence="8">
    <location>
        <begin position="923"/>
        <end position="944"/>
    </location>
</feature>
<feature type="chain" id="PRO_5040838711" description="Leucine-rich repeat-containing N-terminal plant-type domain-containing protein" evidence="9">
    <location>
        <begin position="23"/>
        <end position="1269"/>
    </location>
</feature>
<feature type="transmembrane region" description="Helical" evidence="8">
    <location>
        <begin position="792"/>
        <end position="818"/>
    </location>
</feature>
<keyword evidence="7" id="KW-0675">Receptor</keyword>
<reference evidence="11" key="1">
    <citation type="journal article" date="2023" name="Commun. Biol.">
        <title>Genome analysis of Parmales, the sister group of diatoms, reveals the evolutionary specialization of diatoms from phago-mixotrophs to photoautotrophs.</title>
        <authorList>
            <person name="Ban H."/>
            <person name="Sato S."/>
            <person name="Yoshikawa S."/>
            <person name="Yamada K."/>
            <person name="Nakamura Y."/>
            <person name="Ichinomiya M."/>
            <person name="Sato N."/>
            <person name="Blanc-Mathieu R."/>
            <person name="Endo H."/>
            <person name="Kuwata A."/>
            <person name="Ogata H."/>
        </authorList>
    </citation>
    <scope>NUCLEOTIDE SEQUENCE [LARGE SCALE GENOMIC DNA]</scope>
</reference>
<dbReference type="InterPro" id="IPR053211">
    <property type="entry name" value="DNA_repair-toleration"/>
</dbReference>
<dbReference type="InterPro" id="IPR032675">
    <property type="entry name" value="LRR_dom_sf"/>
</dbReference>
<name>A0A9W7AFQ8_9STRA</name>
<evidence type="ECO:0000256" key="9">
    <source>
        <dbReference type="SAM" id="SignalP"/>
    </source>
</evidence>
<dbReference type="PANTHER" id="PTHR48060">
    <property type="entry name" value="DNA DAMAGE-REPAIR/TOLERATION PROTEIN DRT100"/>
    <property type="match status" value="1"/>
</dbReference>
<gene>
    <name evidence="10" type="ORF">TL16_g04697</name>
</gene>
<evidence type="ECO:0000256" key="2">
    <source>
        <dbReference type="ARBA" id="ARBA00022692"/>
    </source>
</evidence>
<dbReference type="EMBL" id="BLQM01000131">
    <property type="protein sequence ID" value="GMH67509.1"/>
    <property type="molecule type" value="Genomic_DNA"/>
</dbReference>
<evidence type="ECO:0008006" key="12">
    <source>
        <dbReference type="Google" id="ProtNLM"/>
    </source>
</evidence>
<evidence type="ECO:0000256" key="5">
    <source>
        <dbReference type="ARBA" id="ARBA00022989"/>
    </source>
</evidence>
<evidence type="ECO:0000256" key="7">
    <source>
        <dbReference type="ARBA" id="ARBA00023170"/>
    </source>
</evidence>
<keyword evidence="5 8" id="KW-1133">Transmembrane helix</keyword>
<organism evidence="10 11">
    <name type="scientific">Triparma laevis f. inornata</name>
    <dbReference type="NCBI Taxonomy" id="1714386"/>
    <lineage>
        <taxon>Eukaryota</taxon>
        <taxon>Sar</taxon>
        <taxon>Stramenopiles</taxon>
        <taxon>Ochrophyta</taxon>
        <taxon>Bolidophyceae</taxon>
        <taxon>Parmales</taxon>
        <taxon>Triparmaceae</taxon>
        <taxon>Triparma</taxon>
    </lineage>
</organism>
<comment type="subcellular location">
    <subcellularLocation>
        <location evidence="1">Membrane</location>
    </subcellularLocation>
</comment>
<dbReference type="FunFam" id="3.80.10.10:FF:000062">
    <property type="entry name" value="protein STRUBBELIG-RECEPTOR FAMILY 3"/>
    <property type="match status" value="1"/>
</dbReference>
<feature type="transmembrane region" description="Helical" evidence="8">
    <location>
        <begin position="572"/>
        <end position="592"/>
    </location>
</feature>
<dbReference type="SUPFAM" id="SSF52058">
    <property type="entry name" value="L domain-like"/>
    <property type="match status" value="2"/>
</dbReference>
<proteinExistence type="predicted"/>
<dbReference type="Pfam" id="PF13516">
    <property type="entry name" value="LRR_6"/>
    <property type="match status" value="1"/>
</dbReference>
<dbReference type="Gene3D" id="3.80.10.10">
    <property type="entry name" value="Ribonuclease Inhibitor"/>
    <property type="match status" value="2"/>
</dbReference>
<accession>A0A9W7AFQ8</accession>
<keyword evidence="4" id="KW-0677">Repeat</keyword>
<keyword evidence="3 9" id="KW-0732">Signal</keyword>
<comment type="caution">
    <text evidence="10">The sequence shown here is derived from an EMBL/GenBank/DDBJ whole genome shotgun (WGS) entry which is preliminary data.</text>
</comment>
<feature type="transmembrane region" description="Helical" evidence="8">
    <location>
        <begin position="668"/>
        <end position="688"/>
    </location>
</feature>
<evidence type="ECO:0000256" key="3">
    <source>
        <dbReference type="ARBA" id="ARBA00022729"/>
    </source>
</evidence>
<dbReference type="Proteomes" id="UP001162640">
    <property type="component" value="Unassembled WGS sequence"/>
</dbReference>
<dbReference type="Pfam" id="PF00560">
    <property type="entry name" value="LRR_1"/>
    <property type="match status" value="4"/>
</dbReference>
<feature type="signal peptide" evidence="9">
    <location>
        <begin position="1"/>
        <end position="22"/>
    </location>
</feature>
<evidence type="ECO:0000256" key="8">
    <source>
        <dbReference type="SAM" id="Phobius"/>
    </source>
</evidence>
<protein>
    <recommendedName>
        <fullName evidence="12">Leucine-rich repeat-containing N-terminal plant-type domain-containing protein</fullName>
    </recommendedName>
</protein>
<feature type="transmembrane region" description="Helical" evidence="8">
    <location>
        <begin position="1151"/>
        <end position="1176"/>
    </location>
</feature>
<feature type="transmembrane region" description="Helical" evidence="8">
    <location>
        <begin position="951"/>
        <end position="971"/>
    </location>
</feature>
<evidence type="ECO:0000256" key="6">
    <source>
        <dbReference type="ARBA" id="ARBA00023136"/>
    </source>
</evidence>
<evidence type="ECO:0000256" key="4">
    <source>
        <dbReference type="ARBA" id="ARBA00022737"/>
    </source>
</evidence>
<dbReference type="InterPro" id="IPR001611">
    <property type="entry name" value="Leu-rich_rpt"/>
</dbReference>
<feature type="transmembrane region" description="Helical" evidence="8">
    <location>
        <begin position="723"/>
        <end position="746"/>
    </location>
</feature>
<dbReference type="GO" id="GO:0016020">
    <property type="term" value="C:membrane"/>
    <property type="evidence" value="ECO:0007669"/>
    <property type="project" value="UniProtKB-SubCell"/>
</dbReference>
<dbReference type="AlphaFoldDB" id="A0A9W7AFQ8"/>
<feature type="transmembrane region" description="Helical" evidence="8">
    <location>
        <begin position="630"/>
        <end position="648"/>
    </location>
</feature>